<evidence type="ECO:0008006" key="3">
    <source>
        <dbReference type="Google" id="ProtNLM"/>
    </source>
</evidence>
<gene>
    <name evidence="1" type="ORF">SAMN00768000_0889</name>
</gene>
<reference evidence="2" key="1">
    <citation type="submission" date="2017-04" db="EMBL/GenBank/DDBJ databases">
        <authorList>
            <person name="Varghese N."/>
            <person name="Submissions S."/>
        </authorList>
    </citation>
    <scope>NUCLEOTIDE SEQUENCE [LARGE SCALE GENOMIC DNA]</scope>
    <source>
        <strain evidence="2">DSM 9293</strain>
    </source>
</reference>
<proteinExistence type="predicted"/>
<dbReference type="STRING" id="28034.BFX07_09210"/>
<dbReference type="Proteomes" id="UP000192660">
    <property type="component" value="Unassembled WGS sequence"/>
</dbReference>
<protein>
    <recommendedName>
        <fullName evidence="3">Quinate 5-dehydrogenase</fullName>
    </recommendedName>
</protein>
<evidence type="ECO:0000313" key="1">
    <source>
        <dbReference type="EMBL" id="SMC03059.1"/>
    </source>
</evidence>
<dbReference type="EMBL" id="FWWY01000001">
    <property type="protein sequence ID" value="SMC03059.1"/>
    <property type="molecule type" value="Genomic_DNA"/>
</dbReference>
<sequence length="298" mass="33178">MKHVVSVSLGSAVRDHDTELDIFGEKVHVSRRGTNGDLERAREMIQQLDNHVDAIGLGGIDRYLVVNGQRYEIEDAKGLAAAAQTTPVVDGSGVKAIWEYQVINQLVQHQIIHPPMKVLLVSALDRFGMAQAFYENGFETVAGDFIFASHIDYPINSLAELEKFARRLLPNLTKMPFATLYPTGQEQEQISSDTTYHHYFADADIIAGDFHFIRRHLPQNLAGKLMVTNTTTSQDRDLLKERRLKALITTTPVVHGRSFGTNVIEAAIVAATGVKPDDSAWAKTVLDAGLRYDFTRFD</sequence>
<dbReference type="OrthoDB" id="9780944at2"/>
<organism evidence="1 2">
    <name type="scientific">Sulfobacillus thermosulfidooxidans (strain DSM 9293 / VKM B-1269 / AT-1)</name>
    <dbReference type="NCBI Taxonomy" id="929705"/>
    <lineage>
        <taxon>Bacteria</taxon>
        <taxon>Bacillati</taxon>
        <taxon>Bacillota</taxon>
        <taxon>Clostridia</taxon>
        <taxon>Eubacteriales</taxon>
        <taxon>Clostridiales Family XVII. Incertae Sedis</taxon>
        <taxon>Sulfobacillus</taxon>
    </lineage>
</organism>
<dbReference type="RefSeq" id="WP_037911941.1">
    <property type="nucleotide sequence ID" value="NZ_FWWY01000001.1"/>
</dbReference>
<accession>A0A1W1WA83</accession>
<dbReference type="AlphaFoldDB" id="A0A1W1WA83"/>
<evidence type="ECO:0000313" key="2">
    <source>
        <dbReference type="Proteomes" id="UP000192660"/>
    </source>
</evidence>
<name>A0A1W1WA83_SULTA</name>
<keyword evidence="2" id="KW-1185">Reference proteome</keyword>